<proteinExistence type="predicted"/>
<comment type="caution">
    <text evidence="2">The sequence shown here is derived from an EMBL/GenBank/DDBJ whole genome shotgun (WGS) entry which is preliminary data.</text>
</comment>
<keyword evidence="1" id="KW-0732">Signal</keyword>
<dbReference type="EMBL" id="JARKIF010000025">
    <property type="protein sequence ID" value="KAJ7614993.1"/>
    <property type="molecule type" value="Genomic_DNA"/>
</dbReference>
<feature type="signal peptide" evidence="1">
    <location>
        <begin position="1"/>
        <end position="19"/>
    </location>
</feature>
<evidence type="ECO:0008006" key="4">
    <source>
        <dbReference type="Google" id="ProtNLM"/>
    </source>
</evidence>
<evidence type="ECO:0000313" key="2">
    <source>
        <dbReference type="EMBL" id="KAJ7614993.1"/>
    </source>
</evidence>
<dbReference type="Proteomes" id="UP001221142">
    <property type="component" value="Unassembled WGS sequence"/>
</dbReference>
<dbReference type="AlphaFoldDB" id="A0AAD7FC68"/>
<evidence type="ECO:0000256" key="1">
    <source>
        <dbReference type="SAM" id="SignalP"/>
    </source>
</evidence>
<protein>
    <recommendedName>
        <fullName evidence="4">Secreted protein</fullName>
    </recommendedName>
</protein>
<evidence type="ECO:0000313" key="3">
    <source>
        <dbReference type="Proteomes" id="UP001221142"/>
    </source>
</evidence>
<accession>A0AAD7FC68</accession>
<sequence length="94" mass="10495">MRSPWPFVLLRISIAVRLSQRMWDWNGPVCRMGTTGASQEVFLGVICLAGRRRRSKGKTAAHESSSRVLVQTLAGFYCHMVQILRSGASDEVSE</sequence>
<organism evidence="2 3">
    <name type="scientific">Roridomyces roridus</name>
    <dbReference type="NCBI Taxonomy" id="1738132"/>
    <lineage>
        <taxon>Eukaryota</taxon>
        <taxon>Fungi</taxon>
        <taxon>Dikarya</taxon>
        <taxon>Basidiomycota</taxon>
        <taxon>Agaricomycotina</taxon>
        <taxon>Agaricomycetes</taxon>
        <taxon>Agaricomycetidae</taxon>
        <taxon>Agaricales</taxon>
        <taxon>Marasmiineae</taxon>
        <taxon>Mycenaceae</taxon>
        <taxon>Roridomyces</taxon>
    </lineage>
</organism>
<gene>
    <name evidence="2" type="ORF">FB45DRAFT_936573</name>
</gene>
<feature type="chain" id="PRO_5042256836" description="Secreted protein" evidence="1">
    <location>
        <begin position="20"/>
        <end position="94"/>
    </location>
</feature>
<name>A0AAD7FC68_9AGAR</name>
<keyword evidence="3" id="KW-1185">Reference proteome</keyword>
<reference evidence="2" key="1">
    <citation type="submission" date="2023-03" db="EMBL/GenBank/DDBJ databases">
        <title>Massive genome expansion in bonnet fungi (Mycena s.s.) driven by repeated elements and novel gene families across ecological guilds.</title>
        <authorList>
            <consortium name="Lawrence Berkeley National Laboratory"/>
            <person name="Harder C.B."/>
            <person name="Miyauchi S."/>
            <person name="Viragh M."/>
            <person name="Kuo A."/>
            <person name="Thoen E."/>
            <person name="Andreopoulos B."/>
            <person name="Lu D."/>
            <person name="Skrede I."/>
            <person name="Drula E."/>
            <person name="Henrissat B."/>
            <person name="Morin E."/>
            <person name="Kohler A."/>
            <person name="Barry K."/>
            <person name="LaButti K."/>
            <person name="Morin E."/>
            <person name="Salamov A."/>
            <person name="Lipzen A."/>
            <person name="Mereny Z."/>
            <person name="Hegedus B."/>
            <person name="Baldrian P."/>
            <person name="Stursova M."/>
            <person name="Weitz H."/>
            <person name="Taylor A."/>
            <person name="Grigoriev I.V."/>
            <person name="Nagy L.G."/>
            <person name="Martin F."/>
            <person name="Kauserud H."/>
        </authorList>
    </citation>
    <scope>NUCLEOTIDE SEQUENCE</scope>
    <source>
        <strain evidence="2">9284</strain>
    </source>
</reference>